<dbReference type="InterPro" id="IPR050445">
    <property type="entry name" value="Bact_polysacc_biosynth/exp"/>
</dbReference>
<evidence type="ECO:0000259" key="11">
    <source>
        <dbReference type="Pfam" id="PF02706"/>
    </source>
</evidence>
<evidence type="ECO:0000256" key="5">
    <source>
        <dbReference type="ARBA" id="ARBA00022840"/>
    </source>
</evidence>
<dbReference type="CDD" id="cd05387">
    <property type="entry name" value="BY-kinase"/>
    <property type="match status" value="1"/>
</dbReference>
<evidence type="ECO:0000256" key="7">
    <source>
        <dbReference type="ARBA" id="ARBA00023136"/>
    </source>
</evidence>
<evidence type="ECO:0000256" key="3">
    <source>
        <dbReference type="ARBA" id="ARBA00022692"/>
    </source>
</evidence>
<evidence type="ECO:0000256" key="8">
    <source>
        <dbReference type="SAM" id="Coils"/>
    </source>
</evidence>
<evidence type="ECO:0000256" key="9">
    <source>
        <dbReference type="SAM" id="Phobius"/>
    </source>
</evidence>
<reference evidence="13 14" key="1">
    <citation type="submission" date="2019-08" db="EMBL/GenBank/DDBJ databases">
        <title>Draft genome sequence of Lysobacter sp. UKS-15.</title>
        <authorList>
            <person name="Im W.-T."/>
        </authorList>
    </citation>
    <scope>NUCLEOTIDE SEQUENCE [LARGE SCALE GENOMIC DNA]</scope>
    <source>
        <strain evidence="13 14">UKS-15</strain>
    </source>
</reference>
<feature type="domain" description="Tyrosine-protein kinase G-rich" evidence="12">
    <location>
        <begin position="378"/>
        <end position="448"/>
    </location>
</feature>
<evidence type="ECO:0000259" key="12">
    <source>
        <dbReference type="Pfam" id="PF13807"/>
    </source>
</evidence>
<evidence type="ECO:0000313" key="13">
    <source>
        <dbReference type="EMBL" id="TZF91232.1"/>
    </source>
</evidence>
<keyword evidence="3 9" id="KW-0812">Transmembrane</keyword>
<keyword evidence="14" id="KW-1185">Reference proteome</keyword>
<feature type="domain" description="CobQ/CobB/MinD/ParA nucleotide binding" evidence="10">
    <location>
        <begin position="518"/>
        <end position="630"/>
    </location>
</feature>
<gene>
    <name evidence="13" type="ORF">FW784_02500</name>
</gene>
<organism evidence="13 14">
    <name type="scientific">Cognatilysobacter lacus</name>
    <dbReference type="NCBI Taxonomy" id="1643323"/>
    <lineage>
        <taxon>Bacteria</taxon>
        <taxon>Pseudomonadati</taxon>
        <taxon>Pseudomonadota</taxon>
        <taxon>Gammaproteobacteria</taxon>
        <taxon>Lysobacterales</taxon>
        <taxon>Lysobacteraceae</taxon>
        <taxon>Cognatilysobacter</taxon>
    </lineage>
</organism>
<name>A0A5D8ZAT4_9GAMM</name>
<keyword evidence="2" id="KW-1003">Cell membrane</keyword>
<comment type="caution">
    <text evidence="13">The sequence shown here is derived from an EMBL/GenBank/DDBJ whole genome shotgun (WGS) entry which is preliminary data.</text>
</comment>
<dbReference type="EMBL" id="VTRV01000014">
    <property type="protein sequence ID" value="TZF91232.1"/>
    <property type="molecule type" value="Genomic_DNA"/>
</dbReference>
<dbReference type="InterPro" id="IPR032807">
    <property type="entry name" value="GNVR"/>
</dbReference>
<evidence type="ECO:0000256" key="2">
    <source>
        <dbReference type="ARBA" id="ARBA00022475"/>
    </source>
</evidence>
<dbReference type="Proteomes" id="UP000323164">
    <property type="component" value="Unassembled WGS sequence"/>
</dbReference>
<dbReference type="Pfam" id="PF13807">
    <property type="entry name" value="GNVR"/>
    <property type="match status" value="1"/>
</dbReference>
<dbReference type="GO" id="GO:0005886">
    <property type="term" value="C:plasma membrane"/>
    <property type="evidence" value="ECO:0007669"/>
    <property type="project" value="UniProtKB-SubCell"/>
</dbReference>
<dbReference type="Pfam" id="PF02706">
    <property type="entry name" value="Wzz"/>
    <property type="match status" value="1"/>
</dbReference>
<feature type="domain" description="Polysaccharide chain length determinant N-terminal" evidence="11">
    <location>
        <begin position="15"/>
        <end position="107"/>
    </location>
</feature>
<dbReference type="GO" id="GO:0004713">
    <property type="term" value="F:protein tyrosine kinase activity"/>
    <property type="evidence" value="ECO:0007669"/>
    <property type="project" value="TreeGrafter"/>
</dbReference>
<evidence type="ECO:0000313" key="14">
    <source>
        <dbReference type="Proteomes" id="UP000323164"/>
    </source>
</evidence>
<keyword evidence="5" id="KW-0067">ATP-binding</keyword>
<keyword evidence="8" id="KW-0175">Coiled coil</keyword>
<feature type="transmembrane region" description="Helical" evidence="9">
    <location>
        <begin position="431"/>
        <end position="452"/>
    </location>
</feature>
<dbReference type="Gene3D" id="3.40.50.300">
    <property type="entry name" value="P-loop containing nucleotide triphosphate hydrolases"/>
    <property type="match status" value="1"/>
</dbReference>
<protein>
    <submittedName>
        <fullName evidence="13">Polysaccharide biosynthesis tyrosine autokinase</fullName>
    </submittedName>
</protein>
<proteinExistence type="predicted"/>
<keyword evidence="13" id="KW-0418">Kinase</keyword>
<dbReference type="NCBIfam" id="TIGR01007">
    <property type="entry name" value="eps_fam"/>
    <property type="match status" value="1"/>
</dbReference>
<evidence type="ECO:0000256" key="6">
    <source>
        <dbReference type="ARBA" id="ARBA00022989"/>
    </source>
</evidence>
<dbReference type="InterPro" id="IPR005702">
    <property type="entry name" value="Wzc-like_C"/>
</dbReference>
<dbReference type="PANTHER" id="PTHR32309:SF13">
    <property type="entry name" value="FERRIC ENTEROBACTIN TRANSPORT PROTEIN FEPE"/>
    <property type="match status" value="1"/>
</dbReference>
<keyword evidence="4" id="KW-0547">Nucleotide-binding</keyword>
<evidence type="ECO:0000256" key="1">
    <source>
        <dbReference type="ARBA" id="ARBA00004651"/>
    </source>
</evidence>
<dbReference type="InterPro" id="IPR027417">
    <property type="entry name" value="P-loop_NTPase"/>
</dbReference>
<dbReference type="SUPFAM" id="SSF52540">
    <property type="entry name" value="P-loop containing nucleoside triphosphate hydrolases"/>
    <property type="match status" value="1"/>
</dbReference>
<dbReference type="Pfam" id="PF01656">
    <property type="entry name" value="CbiA"/>
    <property type="match status" value="1"/>
</dbReference>
<evidence type="ECO:0000259" key="10">
    <source>
        <dbReference type="Pfam" id="PF01656"/>
    </source>
</evidence>
<keyword evidence="13" id="KW-0808">Transferase</keyword>
<dbReference type="InterPro" id="IPR002586">
    <property type="entry name" value="CobQ/CobB/MinD/ParA_Nub-bd_dom"/>
</dbReference>
<keyword evidence="6 9" id="KW-1133">Transmembrane helix</keyword>
<dbReference type="GO" id="GO:0005524">
    <property type="term" value="F:ATP binding"/>
    <property type="evidence" value="ECO:0007669"/>
    <property type="project" value="UniProtKB-KW"/>
</dbReference>
<comment type="subcellular location">
    <subcellularLocation>
        <location evidence="1">Cell membrane</location>
        <topology evidence="1">Multi-pass membrane protein</topology>
    </subcellularLocation>
</comment>
<dbReference type="InterPro" id="IPR003856">
    <property type="entry name" value="LPS_length_determ_N"/>
</dbReference>
<accession>A0A5D8ZAT4</accession>
<feature type="coiled-coil region" evidence="8">
    <location>
        <begin position="201"/>
        <end position="266"/>
    </location>
</feature>
<dbReference type="RefSeq" id="WP_149351781.1">
    <property type="nucleotide sequence ID" value="NZ_VTRV01000014.1"/>
</dbReference>
<dbReference type="OrthoDB" id="9775724at2"/>
<dbReference type="AlphaFoldDB" id="A0A5D8ZAT4"/>
<evidence type="ECO:0000256" key="4">
    <source>
        <dbReference type="ARBA" id="ARBA00022741"/>
    </source>
</evidence>
<feature type="transmembrane region" description="Helical" evidence="9">
    <location>
        <begin position="30"/>
        <end position="49"/>
    </location>
</feature>
<dbReference type="PANTHER" id="PTHR32309">
    <property type="entry name" value="TYROSINE-PROTEIN KINASE"/>
    <property type="match status" value="1"/>
</dbReference>
<sequence>MRKDLAMDLAPRSGEFDLLSYWKVVRERRWTILGIAGVIVAVVLVATLLTKPTYRASSTLQIERETIKVVNSDALASADSPYDRDFYQTQFELLKSRSLALRVIQDLNLINDPYFSGGAKPKAPGGPRAAPAAGDIRQREQALIGAVQGGLTIEPVSNSRLVRISFDAADAGLAARVANAYADAFIASNIERRFGASAYAKKYLEERLAELKGRLADSEKQLVGFAEKQQIISVGEGEPSLSAQNLSALNALLAKAQDERIRAEAQWRQANAGSGMGMPEVVDNALIQSLRQSRATLAGQYQEKSASFKADYPEMVQLKGQIAELDRQIATEVNNIRSSVNSRYGAAKAQEDLLARRIQLLKGDVLDLANRSIQYNILKRETATNQQIYDALLQRYKEIGVAGGIGANNISIVDRAEVPGGPYKPNLRRNVAFALIFGLVLGTLAAFLLKFLDRRIRSSKALEALTGRPVLGIIPKLEAGTTPAQASANARSPFSESYRSVRTALQFATPHGLPRTLLVTSPGSSEGKSTSAAELAHNIAQLGRRVVLIDADLRNPSLHKALGRSNAVGLSNVLAGAAEVSAALQDVEGAGFALITSGPLPPNPPELLGGDGLIRLLEQLSAQFEIVIIDGPPVLGLADAPLLASRAEATLLVVMADVTRSDAVHGALQRLSATHGNVLGTLFTRWDMRGDGEYGYGGYGYYQYGASDR</sequence>
<keyword evidence="7 9" id="KW-0472">Membrane</keyword>